<dbReference type="AlphaFoldDB" id="A0A3B4GDS6"/>
<dbReference type="Gene3D" id="4.10.60.10">
    <property type="entry name" value="Zinc finger, CCHC-type"/>
    <property type="match status" value="1"/>
</dbReference>
<feature type="domain" description="CCHC-type" evidence="2">
    <location>
        <begin position="282"/>
        <end position="298"/>
    </location>
</feature>
<dbReference type="SUPFAM" id="SSF57756">
    <property type="entry name" value="Retrovirus zinc finger-like domains"/>
    <property type="match status" value="1"/>
</dbReference>
<dbReference type="Pfam" id="PF23057">
    <property type="entry name" value="RBD_ZCCHC3_1st"/>
    <property type="match status" value="1"/>
</dbReference>
<accession>A0A3B4GDS6</accession>
<evidence type="ECO:0000259" key="2">
    <source>
        <dbReference type="SMART" id="SM00343"/>
    </source>
</evidence>
<evidence type="ECO:0000313" key="3">
    <source>
        <dbReference type="Ensembl" id="ENSPNYP00000021137.1"/>
    </source>
</evidence>
<feature type="domain" description="CCHC-type" evidence="2">
    <location>
        <begin position="319"/>
        <end position="335"/>
    </location>
</feature>
<dbReference type="GO" id="GO:0003723">
    <property type="term" value="F:RNA binding"/>
    <property type="evidence" value="ECO:0007669"/>
    <property type="project" value="InterPro"/>
</dbReference>
<organism evidence="3">
    <name type="scientific">Pundamilia nyererei</name>
    <dbReference type="NCBI Taxonomy" id="303518"/>
    <lineage>
        <taxon>Eukaryota</taxon>
        <taxon>Metazoa</taxon>
        <taxon>Chordata</taxon>
        <taxon>Craniata</taxon>
        <taxon>Vertebrata</taxon>
        <taxon>Euteleostomi</taxon>
        <taxon>Actinopterygii</taxon>
        <taxon>Neopterygii</taxon>
        <taxon>Teleostei</taxon>
        <taxon>Neoteleostei</taxon>
        <taxon>Acanthomorphata</taxon>
        <taxon>Ovalentaria</taxon>
        <taxon>Cichlomorphae</taxon>
        <taxon>Cichliformes</taxon>
        <taxon>Cichlidae</taxon>
        <taxon>African cichlids</taxon>
        <taxon>Pseudocrenilabrinae</taxon>
        <taxon>Haplochromini</taxon>
        <taxon>Pundamilia</taxon>
    </lineage>
</organism>
<dbReference type="GO" id="GO:0002218">
    <property type="term" value="P:activation of innate immune response"/>
    <property type="evidence" value="ECO:0007669"/>
    <property type="project" value="InterPro"/>
</dbReference>
<dbReference type="GO" id="GO:0003690">
    <property type="term" value="F:double-stranded DNA binding"/>
    <property type="evidence" value="ECO:0007669"/>
    <property type="project" value="InterPro"/>
</dbReference>
<dbReference type="GeneTree" id="ENSGT00530000063983"/>
<feature type="region of interest" description="Disordered" evidence="1">
    <location>
        <begin position="1"/>
        <end position="62"/>
    </location>
</feature>
<dbReference type="STRING" id="303518.ENSPNYP00000021137"/>
<dbReference type="InterPro" id="IPR036875">
    <property type="entry name" value="Znf_CCHC_sf"/>
</dbReference>
<sequence>MQAKTSPPLPPELLIQPGSNDVSSSLKRQINTSTESSTGEVDLDGTSHPTPSPVPQFEEQVSKVTQETTQITKVRDKVGKVTSAVWLVSKKKKKKNGRVLLVDVERCGVKFRIINVYGYTDKKERTALFQTFRIVIQKELGFSPMQIDYIFGLPGKKSYEVIFATSTFYESCLDKFNRLRQTRPQLENIKMTPLSGREPKAVTVIMHSEYVRVEDIKTWLSFKCMVKRGLDLNDEDGIRTGAYRFYIHLHRGETSGDLIHLPPTIQLGAIRGYVFYPGQPKTCRKCGVNDHLATECENVVCKNCKSEEHTTSDCPFPRKCNLCGGEGHTFRACAQSYANKVKRPHQQSWRIFGHLF</sequence>
<protein>
    <recommendedName>
        <fullName evidence="2">CCHC-type domain-containing protein</fullName>
    </recommendedName>
</protein>
<dbReference type="PANTHER" id="PTHR22639">
    <property type="entry name" value="GAG-RELATED PROTEIN"/>
    <property type="match status" value="1"/>
</dbReference>
<feature type="domain" description="CCHC-type" evidence="2">
    <location>
        <begin position="300"/>
        <end position="316"/>
    </location>
</feature>
<dbReference type="PANTHER" id="PTHR22639:SF7">
    <property type="entry name" value="CCHC-TYPE DOMAIN-CONTAINING PROTEIN"/>
    <property type="match status" value="1"/>
</dbReference>
<dbReference type="InterPro" id="IPR057811">
    <property type="entry name" value="RBD_ZCCHC3_2nd"/>
</dbReference>
<reference evidence="3" key="1">
    <citation type="submission" date="2023-09" db="UniProtKB">
        <authorList>
            <consortium name="Ensembl"/>
        </authorList>
    </citation>
    <scope>IDENTIFICATION</scope>
</reference>
<dbReference type="InterPro" id="IPR057810">
    <property type="entry name" value="RBD_ZCCHC3_1st"/>
</dbReference>
<dbReference type="InterPro" id="IPR042509">
    <property type="entry name" value="ZCCHC3"/>
</dbReference>
<name>A0A3B4GDS6_9CICH</name>
<dbReference type="Ensembl" id="ENSPNYT00000021647.1">
    <property type="protein sequence ID" value="ENSPNYP00000021137.1"/>
    <property type="gene ID" value="ENSPNYG00000015972.1"/>
</dbReference>
<dbReference type="Pfam" id="PF23058">
    <property type="entry name" value="RBD_ZCCHC3_2nd"/>
    <property type="match status" value="1"/>
</dbReference>
<proteinExistence type="predicted"/>
<dbReference type="GO" id="GO:0008270">
    <property type="term" value="F:zinc ion binding"/>
    <property type="evidence" value="ECO:0007669"/>
    <property type="project" value="InterPro"/>
</dbReference>
<feature type="compositionally biased region" description="Polar residues" evidence="1">
    <location>
        <begin position="17"/>
        <end position="39"/>
    </location>
</feature>
<evidence type="ECO:0000256" key="1">
    <source>
        <dbReference type="SAM" id="MobiDB-lite"/>
    </source>
</evidence>
<dbReference type="InterPro" id="IPR001878">
    <property type="entry name" value="Znf_CCHC"/>
</dbReference>
<dbReference type="SMART" id="SM00343">
    <property type="entry name" value="ZnF_C2HC"/>
    <property type="match status" value="3"/>
</dbReference>